<gene>
    <name evidence="1" type="ORF">N3K66_001231</name>
</gene>
<accession>A0ACC0VFM7</accession>
<sequence length="475" mass="50724">MRIIIRGVPRSRPSYSKYLSKSPTRHYSHSSNSSPKAFTFASQQKDGDALLSQLKEKLGSANSESYDAAVVLGTPGLARLLANDSFIGGLSNSLLTPSSGKGTHVVTAAVDRLAPVGSVTVEEGISVLRGRLDDILPGIWNPQAPRPKEDADTVSALTFGLSDGSITLPLARTVFYHQRVSTLVATCFQASGTEAAPTVARQTEPRLAHINLPTSATMAGASFQLPLIPLTHARKVLESFGNIVRGVEVDGKRTPGSTELEEIANKMYSLDNYAPEAGPMSIWALVTPGTETAETSQLVEPDPGEMFELLSSGKGLEQLTSRTSEYVAQCHRQSGRLYKLLSGGGGWGQKAGLLALDPQLTHFSQSDEEAMEKFLSFSQGHRNLGYVPPGSRIQFFAGAPPSVNFRSESEEGYLFGVQRETSSGLDETKHDKLWLGRFGALSSSSSGIFLKNHGSSLSEPGSRITVPGSLLAISS</sequence>
<dbReference type="EMBL" id="CM047940">
    <property type="protein sequence ID" value="KAI9904702.1"/>
    <property type="molecule type" value="Genomic_DNA"/>
</dbReference>
<organism evidence="1 2">
    <name type="scientific">Trichothecium roseum</name>
    <dbReference type="NCBI Taxonomy" id="47278"/>
    <lineage>
        <taxon>Eukaryota</taxon>
        <taxon>Fungi</taxon>
        <taxon>Dikarya</taxon>
        <taxon>Ascomycota</taxon>
        <taxon>Pezizomycotina</taxon>
        <taxon>Sordariomycetes</taxon>
        <taxon>Hypocreomycetidae</taxon>
        <taxon>Hypocreales</taxon>
        <taxon>Hypocreales incertae sedis</taxon>
        <taxon>Trichothecium</taxon>
    </lineage>
</organism>
<evidence type="ECO:0000313" key="1">
    <source>
        <dbReference type="EMBL" id="KAI9904702.1"/>
    </source>
</evidence>
<name>A0ACC0VFM7_9HYPO</name>
<protein>
    <submittedName>
        <fullName evidence="1">Uncharacterized protein</fullName>
    </submittedName>
</protein>
<evidence type="ECO:0000313" key="2">
    <source>
        <dbReference type="Proteomes" id="UP001163324"/>
    </source>
</evidence>
<keyword evidence="2" id="KW-1185">Reference proteome</keyword>
<proteinExistence type="predicted"/>
<comment type="caution">
    <text evidence="1">The sequence shown here is derived from an EMBL/GenBank/DDBJ whole genome shotgun (WGS) entry which is preliminary data.</text>
</comment>
<dbReference type="Proteomes" id="UP001163324">
    <property type="component" value="Chromosome 1"/>
</dbReference>
<reference evidence="1" key="1">
    <citation type="submission" date="2022-10" db="EMBL/GenBank/DDBJ databases">
        <title>Complete Genome of Trichothecium roseum strain YXFP-22015, a Plant Pathogen Isolated from Citrus.</title>
        <authorList>
            <person name="Wang Y."/>
            <person name="Zhu L."/>
        </authorList>
    </citation>
    <scope>NUCLEOTIDE SEQUENCE</scope>
    <source>
        <strain evidence="1">YXFP-22015</strain>
    </source>
</reference>